<evidence type="ECO:0008006" key="7">
    <source>
        <dbReference type="Google" id="ProtNLM"/>
    </source>
</evidence>
<sequence>AYRWSLCRAITPRVFLIAFKYSQSFLIDTLLSLLAEDRTPLSMPKGHAMVAAYLLVYTGIAVAQGRYWHHTYRTITMFRGGLICAVSEKMLKLDATYTRIDVGFTLINTDVERMCQSLRNMHEVWANVIELGIAIHLLARQMGAAFVAPMVLAGT</sequence>
<keyword evidence="6" id="KW-1185">Reference proteome</keyword>
<keyword evidence="3 4" id="KW-0472">Membrane</keyword>
<dbReference type="Gene3D" id="1.20.1560.10">
    <property type="entry name" value="ABC transporter type 1, transmembrane domain"/>
    <property type="match status" value="1"/>
</dbReference>
<dbReference type="InterPro" id="IPR036640">
    <property type="entry name" value="ABC1_TM_sf"/>
</dbReference>
<name>A0A9P4HAL2_9PLEO</name>
<dbReference type="GO" id="GO:0016020">
    <property type="term" value="C:membrane"/>
    <property type="evidence" value="ECO:0007669"/>
    <property type="project" value="InterPro"/>
</dbReference>
<evidence type="ECO:0000256" key="3">
    <source>
        <dbReference type="ARBA" id="ARBA00023136"/>
    </source>
</evidence>
<evidence type="ECO:0000313" key="5">
    <source>
        <dbReference type="EMBL" id="KAF2030694.1"/>
    </source>
</evidence>
<feature type="non-terminal residue" evidence="5">
    <location>
        <position position="1"/>
    </location>
</feature>
<feature type="transmembrane region" description="Helical" evidence="4">
    <location>
        <begin position="47"/>
        <end position="69"/>
    </location>
</feature>
<dbReference type="Proteomes" id="UP000799777">
    <property type="component" value="Unassembled WGS sequence"/>
</dbReference>
<dbReference type="EMBL" id="ML978188">
    <property type="protein sequence ID" value="KAF2030694.1"/>
    <property type="molecule type" value="Genomic_DNA"/>
</dbReference>
<protein>
    <recommendedName>
        <fullName evidence="7">ABC transmembrane type-1 domain-containing protein</fullName>
    </recommendedName>
</protein>
<keyword evidence="1 4" id="KW-0812">Transmembrane</keyword>
<evidence type="ECO:0000256" key="2">
    <source>
        <dbReference type="ARBA" id="ARBA00022989"/>
    </source>
</evidence>
<accession>A0A9P4HAL2</accession>
<evidence type="ECO:0000313" key="6">
    <source>
        <dbReference type="Proteomes" id="UP000799777"/>
    </source>
</evidence>
<organism evidence="5 6">
    <name type="scientific">Setomelanomma holmii</name>
    <dbReference type="NCBI Taxonomy" id="210430"/>
    <lineage>
        <taxon>Eukaryota</taxon>
        <taxon>Fungi</taxon>
        <taxon>Dikarya</taxon>
        <taxon>Ascomycota</taxon>
        <taxon>Pezizomycotina</taxon>
        <taxon>Dothideomycetes</taxon>
        <taxon>Pleosporomycetidae</taxon>
        <taxon>Pleosporales</taxon>
        <taxon>Pleosporineae</taxon>
        <taxon>Phaeosphaeriaceae</taxon>
        <taxon>Setomelanomma</taxon>
    </lineage>
</organism>
<proteinExistence type="predicted"/>
<dbReference type="GO" id="GO:0005524">
    <property type="term" value="F:ATP binding"/>
    <property type="evidence" value="ECO:0007669"/>
    <property type="project" value="InterPro"/>
</dbReference>
<comment type="caution">
    <text evidence="5">The sequence shown here is derived from an EMBL/GenBank/DDBJ whole genome shotgun (WGS) entry which is preliminary data.</text>
</comment>
<feature type="transmembrane region" description="Helical" evidence="4">
    <location>
        <begin position="12"/>
        <end position="35"/>
    </location>
</feature>
<reference evidence="5" key="1">
    <citation type="journal article" date="2020" name="Stud. Mycol.">
        <title>101 Dothideomycetes genomes: a test case for predicting lifestyles and emergence of pathogens.</title>
        <authorList>
            <person name="Haridas S."/>
            <person name="Albert R."/>
            <person name="Binder M."/>
            <person name="Bloem J."/>
            <person name="Labutti K."/>
            <person name="Salamov A."/>
            <person name="Andreopoulos B."/>
            <person name="Baker S."/>
            <person name="Barry K."/>
            <person name="Bills G."/>
            <person name="Bluhm B."/>
            <person name="Cannon C."/>
            <person name="Castanera R."/>
            <person name="Culley D."/>
            <person name="Daum C."/>
            <person name="Ezra D."/>
            <person name="Gonzalez J."/>
            <person name="Henrissat B."/>
            <person name="Kuo A."/>
            <person name="Liang C."/>
            <person name="Lipzen A."/>
            <person name="Lutzoni F."/>
            <person name="Magnuson J."/>
            <person name="Mondo S."/>
            <person name="Nolan M."/>
            <person name="Ohm R."/>
            <person name="Pangilinan J."/>
            <person name="Park H.-J."/>
            <person name="Ramirez L."/>
            <person name="Alfaro M."/>
            <person name="Sun H."/>
            <person name="Tritt A."/>
            <person name="Yoshinaga Y."/>
            <person name="Zwiers L.-H."/>
            <person name="Turgeon B."/>
            <person name="Goodwin S."/>
            <person name="Spatafora J."/>
            <person name="Crous P."/>
            <person name="Grigoriev I."/>
        </authorList>
    </citation>
    <scope>NUCLEOTIDE SEQUENCE</scope>
    <source>
        <strain evidence="5">CBS 110217</strain>
    </source>
</reference>
<keyword evidence="2 4" id="KW-1133">Transmembrane helix</keyword>
<evidence type="ECO:0000256" key="1">
    <source>
        <dbReference type="ARBA" id="ARBA00022692"/>
    </source>
</evidence>
<dbReference type="AlphaFoldDB" id="A0A9P4HAL2"/>
<gene>
    <name evidence="5" type="ORF">EK21DRAFT_65006</name>
</gene>
<dbReference type="OrthoDB" id="6500128at2759"/>
<evidence type="ECO:0000256" key="4">
    <source>
        <dbReference type="SAM" id="Phobius"/>
    </source>
</evidence>